<dbReference type="InterPro" id="IPR013937">
    <property type="entry name" value="Sorting_nexin_C"/>
</dbReference>
<dbReference type="InterPro" id="IPR036305">
    <property type="entry name" value="RGS_sf"/>
</dbReference>
<organism evidence="5 6">
    <name type="scientific">Monodelphis domestica</name>
    <name type="common">Gray short-tailed opossum</name>
    <dbReference type="NCBI Taxonomy" id="13616"/>
    <lineage>
        <taxon>Eukaryota</taxon>
        <taxon>Metazoa</taxon>
        <taxon>Chordata</taxon>
        <taxon>Craniata</taxon>
        <taxon>Vertebrata</taxon>
        <taxon>Euteleostomi</taxon>
        <taxon>Mammalia</taxon>
        <taxon>Metatheria</taxon>
        <taxon>Didelphimorphia</taxon>
        <taxon>Didelphidae</taxon>
        <taxon>Monodelphis</taxon>
    </lineage>
</organism>
<name>A0A5F8GS41_MONDO</name>
<feature type="transmembrane region" description="Helical" evidence="2">
    <location>
        <begin position="52"/>
        <end position="71"/>
    </location>
</feature>
<dbReference type="InterPro" id="IPR044926">
    <property type="entry name" value="RGS_subdomain_2"/>
</dbReference>
<feature type="domain" description="RGS" evidence="3">
    <location>
        <begin position="336"/>
        <end position="400"/>
    </location>
</feature>
<sequence length="665" mass="77893">MVPWVRTVGEKLKQRLRLDLGREICRQYPLFCFLLLCLCVASLLLNRYLHILMIFWSFVAGVVTFYCSLGPDTLLPNIFFTIKYKPKHSELQELFPQGHSCAVCGKVKCERHRPTLLLENYQPWLDLKVSSKVDASLSEVLELVLENFVYPWYRDVTDDESFVDELRVTLRFFASVLVRRIHKVDITAVITKKLLKAAMKHIEMISKANQKVKNTEFLQQAALEEYGPELHVALRSRRDELHYLRKLTELLFPYILPPKATDCRSLTLLIREILSGSVFLPSLDFLADPDTVNHLLIIFIDDSPPEKATEPASSLVPFLQKFAEPRNKKPSVLKLELKEIREQQDLLFRFMNFLKQEGAVHVLQFCLTVEEFNDRILRPELSNDEMMSLHEEVKKIYKTYCLDKSIDKIRFDPFIVEEIQRRKIIKSVPGKLMKEKGQHLEPFIMNFINSCESPKPKPSRPELTILSPTSENNKKLFNDLFKNNANRSENTERKQNQNYFMEMMTVEGVYDYLMYVGRVVFRIPDWLHHFLMGIRILLKNTLETYTDYYLQCKLEQLFQEHRLVSLITLLRDAVFCENTEPRSLQDKQKRAKQTFEEMMNYIPDLIGKCIGDKAKNEGIRLLFDGLQQPVLNKQLTYALLDIVIQELFPELNKVQKDVTSVSSWM</sequence>
<dbReference type="AlphaFoldDB" id="A0A5F8GS41"/>
<keyword evidence="2" id="KW-0472">Membrane</keyword>
<protein>
    <submittedName>
        <fullName evidence="5">Sorting nexin 14</fullName>
    </submittedName>
</protein>
<feature type="transmembrane region" description="Helical" evidence="2">
    <location>
        <begin position="28"/>
        <end position="45"/>
    </location>
</feature>
<reference evidence="5" key="3">
    <citation type="submission" date="2025-09" db="UniProtKB">
        <authorList>
            <consortium name="Ensembl"/>
        </authorList>
    </citation>
    <scope>IDENTIFICATION</scope>
</reference>
<dbReference type="InterPro" id="IPR003114">
    <property type="entry name" value="Phox_assoc"/>
</dbReference>
<evidence type="ECO:0000259" key="4">
    <source>
        <dbReference type="PROSITE" id="PS51207"/>
    </source>
</evidence>
<dbReference type="PANTHER" id="PTHR22775:SF44">
    <property type="entry name" value="SORTING NEXIN-14"/>
    <property type="match status" value="1"/>
</dbReference>
<dbReference type="PANTHER" id="PTHR22775">
    <property type="entry name" value="SORTING NEXIN"/>
    <property type="match status" value="1"/>
</dbReference>
<comment type="similarity">
    <text evidence="1">Belongs to the sorting nexin family.</text>
</comment>
<evidence type="ECO:0000259" key="3">
    <source>
        <dbReference type="PROSITE" id="PS50132"/>
    </source>
</evidence>
<evidence type="ECO:0000313" key="5">
    <source>
        <dbReference type="Ensembl" id="ENSMODP00000050214.1"/>
    </source>
</evidence>
<gene>
    <name evidence="5" type="primary">SNX14</name>
</gene>
<feature type="domain" description="PXA" evidence="4">
    <location>
        <begin position="130"/>
        <end position="304"/>
    </location>
</feature>
<keyword evidence="6" id="KW-1185">Reference proteome</keyword>
<keyword evidence="2" id="KW-1133">Transmembrane helix</keyword>
<dbReference type="Proteomes" id="UP000002280">
    <property type="component" value="Chromosome 2"/>
</dbReference>
<evidence type="ECO:0000256" key="2">
    <source>
        <dbReference type="SAM" id="Phobius"/>
    </source>
</evidence>
<dbReference type="Pfam" id="PF08628">
    <property type="entry name" value="Nexin_C"/>
    <property type="match status" value="1"/>
</dbReference>
<reference evidence="5 6" key="1">
    <citation type="journal article" date="2007" name="Nature">
        <title>Genome of the marsupial Monodelphis domestica reveals innovation in non-coding sequences.</title>
        <authorList>
            <person name="Mikkelsen T.S."/>
            <person name="Wakefield M.J."/>
            <person name="Aken B."/>
            <person name="Amemiya C.T."/>
            <person name="Chang J.L."/>
            <person name="Duke S."/>
            <person name="Garber M."/>
            <person name="Gentles A.J."/>
            <person name="Goodstadt L."/>
            <person name="Heger A."/>
            <person name="Jurka J."/>
            <person name="Kamal M."/>
            <person name="Mauceli E."/>
            <person name="Searle S.M."/>
            <person name="Sharpe T."/>
            <person name="Baker M.L."/>
            <person name="Batzer M.A."/>
            <person name="Benos P.V."/>
            <person name="Belov K."/>
            <person name="Clamp M."/>
            <person name="Cook A."/>
            <person name="Cuff J."/>
            <person name="Das R."/>
            <person name="Davidow L."/>
            <person name="Deakin J.E."/>
            <person name="Fazzari M.J."/>
            <person name="Glass J.L."/>
            <person name="Grabherr M."/>
            <person name="Greally J.M."/>
            <person name="Gu W."/>
            <person name="Hore T.A."/>
            <person name="Huttley G.A."/>
            <person name="Kleber M."/>
            <person name="Jirtle R.L."/>
            <person name="Koina E."/>
            <person name="Lee J.T."/>
            <person name="Mahony S."/>
            <person name="Marra M.A."/>
            <person name="Miller R.D."/>
            <person name="Nicholls R.D."/>
            <person name="Oda M."/>
            <person name="Papenfuss A.T."/>
            <person name="Parra Z.E."/>
            <person name="Pollock D.D."/>
            <person name="Ray D.A."/>
            <person name="Schein J.E."/>
            <person name="Speed T.P."/>
            <person name="Thompson K."/>
            <person name="VandeBerg J.L."/>
            <person name="Wade C.M."/>
            <person name="Walker J.A."/>
            <person name="Waters P.D."/>
            <person name="Webber C."/>
            <person name="Weidman J.R."/>
            <person name="Xie X."/>
            <person name="Zody M.C."/>
            <person name="Baldwin J."/>
            <person name="Abdouelleil A."/>
            <person name="Abdulkadir J."/>
            <person name="Abebe A."/>
            <person name="Abera B."/>
            <person name="Abreu J."/>
            <person name="Acer S.C."/>
            <person name="Aftuck L."/>
            <person name="Alexander A."/>
            <person name="An P."/>
            <person name="Anderson E."/>
            <person name="Anderson S."/>
            <person name="Arachi H."/>
            <person name="Azer M."/>
            <person name="Bachantsang P."/>
            <person name="Barry A."/>
            <person name="Bayul T."/>
            <person name="Berlin A."/>
            <person name="Bessette D."/>
            <person name="Bloom T."/>
            <person name="Bloom T."/>
            <person name="Boguslavskiy L."/>
            <person name="Bonnet C."/>
            <person name="Boukhgalter B."/>
            <person name="Bourzgui I."/>
            <person name="Brown A."/>
            <person name="Cahill P."/>
            <person name="Channer S."/>
            <person name="Cheshatsang Y."/>
            <person name="Chuda L."/>
            <person name="Citroen M."/>
            <person name="Collymore A."/>
            <person name="Cooke P."/>
            <person name="Costello M."/>
            <person name="D'Aco K."/>
            <person name="Daza R."/>
            <person name="De Haan G."/>
            <person name="DeGray S."/>
            <person name="DeMaso C."/>
            <person name="Dhargay N."/>
            <person name="Dooley K."/>
            <person name="Dooley E."/>
            <person name="Doricent M."/>
            <person name="Dorje P."/>
            <person name="Dorjee K."/>
            <person name="Dupes A."/>
            <person name="Elong R."/>
            <person name="Falk J."/>
            <person name="Farina A."/>
            <person name="Faro S."/>
            <person name="Ferguson D."/>
            <person name="Fisher S."/>
            <person name="Foley C.D."/>
            <person name="Franke A."/>
            <person name="Friedrich D."/>
            <person name="Gadbois L."/>
            <person name="Gearin G."/>
            <person name="Gearin C.R."/>
            <person name="Giannoukos G."/>
            <person name="Goode T."/>
            <person name="Graham J."/>
            <person name="Grandbois E."/>
            <person name="Grewal S."/>
            <person name="Gyaltsen K."/>
            <person name="Hafez N."/>
            <person name="Hagos B."/>
            <person name="Hall J."/>
            <person name="Henson C."/>
            <person name="Hollinger A."/>
            <person name="Honan T."/>
            <person name="Huard M.D."/>
            <person name="Hughes L."/>
            <person name="Hurhula B."/>
            <person name="Husby M.E."/>
            <person name="Kamat A."/>
            <person name="Kanga B."/>
            <person name="Kashin S."/>
            <person name="Khazanovich D."/>
            <person name="Kisner P."/>
            <person name="Lance K."/>
            <person name="Lara M."/>
            <person name="Lee W."/>
            <person name="Lennon N."/>
            <person name="Letendre F."/>
            <person name="LeVine R."/>
            <person name="Lipovsky A."/>
            <person name="Liu X."/>
            <person name="Liu J."/>
            <person name="Liu S."/>
            <person name="Lokyitsang T."/>
            <person name="Lokyitsang Y."/>
            <person name="Lubonja R."/>
            <person name="Lui A."/>
            <person name="MacDonald P."/>
            <person name="Magnisalis V."/>
            <person name="Maru K."/>
            <person name="Matthews C."/>
            <person name="McCusker W."/>
            <person name="McDonough S."/>
            <person name="Mehta T."/>
            <person name="Meldrim J."/>
            <person name="Meneus L."/>
            <person name="Mihai O."/>
            <person name="Mihalev A."/>
            <person name="Mihova T."/>
            <person name="Mittelman R."/>
            <person name="Mlenga V."/>
            <person name="Montmayeur A."/>
            <person name="Mulrain L."/>
            <person name="Navidi A."/>
            <person name="Naylor J."/>
            <person name="Negash T."/>
            <person name="Nguyen T."/>
            <person name="Nguyen N."/>
            <person name="Nicol R."/>
            <person name="Norbu C."/>
            <person name="Norbu N."/>
            <person name="Novod N."/>
            <person name="O'Neill B."/>
            <person name="Osman S."/>
            <person name="Markiewicz E."/>
            <person name="Oyono O.L."/>
            <person name="Patti C."/>
            <person name="Phunkhang P."/>
            <person name="Pierre F."/>
            <person name="Priest M."/>
            <person name="Raghuraman S."/>
            <person name="Rege F."/>
            <person name="Reyes R."/>
            <person name="Rise C."/>
            <person name="Rogov P."/>
            <person name="Ross K."/>
            <person name="Ryan E."/>
            <person name="Settipalli S."/>
            <person name="Shea T."/>
            <person name="Sherpa N."/>
            <person name="Shi L."/>
            <person name="Shih D."/>
            <person name="Sparrow T."/>
            <person name="Spaulding J."/>
            <person name="Stalker J."/>
            <person name="Stange-Thomann N."/>
            <person name="Stavropoulos S."/>
            <person name="Stone C."/>
            <person name="Strader C."/>
            <person name="Tesfaye S."/>
            <person name="Thomson T."/>
            <person name="Thoulutsang Y."/>
            <person name="Thoulutsang D."/>
            <person name="Topham K."/>
            <person name="Topping I."/>
            <person name="Tsamla T."/>
            <person name="Vassiliev H."/>
            <person name="Vo A."/>
            <person name="Wangchuk T."/>
            <person name="Wangdi T."/>
            <person name="Weiand M."/>
            <person name="Wilkinson J."/>
            <person name="Wilson A."/>
            <person name="Yadav S."/>
            <person name="Young G."/>
            <person name="Yu Q."/>
            <person name="Zembek L."/>
            <person name="Zhong D."/>
            <person name="Zimmer A."/>
            <person name="Zwirko Z."/>
            <person name="Jaffe D.B."/>
            <person name="Alvarez P."/>
            <person name="Brockman W."/>
            <person name="Butler J."/>
            <person name="Chin C."/>
            <person name="Gnerre S."/>
            <person name="MacCallum I."/>
            <person name="Graves J.A."/>
            <person name="Ponting C.P."/>
            <person name="Breen M."/>
            <person name="Samollow P.B."/>
            <person name="Lander E.S."/>
            <person name="Lindblad-Toh K."/>
        </authorList>
    </citation>
    <scope>NUCLEOTIDE SEQUENCE [LARGE SCALE GENOMIC DNA]</scope>
</reference>
<dbReference type="Ensembl" id="ENSMODT00000078877.1">
    <property type="protein sequence ID" value="ENSMODP00000050214.1"/>
    <property type="gene ID" value="ENSMODG00000018355.4"/>
</dbReference>
<evidence type="ECO:0000313" key="6">
    <source>
        <dbReference type="Proteomes" id="UP000002280"/>
    </source>
</evidence>
<dbReference type="Pfam" id="PF02194">
    <property type="entry name" value="PXA"/>
    <property type="match status" value="1"/>
</dbReference>
<proteinExistence type="inferred from homology"/>
<dbReference type="Gene3D" id="1.10.167.10">
    <property type="entry name" value="Regulator of G-protein Signalling 4, domain 2"/>
    <property type="match status" value="1"/>
</dbReference>
<evidence type="ECO:0000256" key="1">
    <source>
        <dbReference type="ARBA" id="ARBA00010883"/>
    </source>
</evidence>
<dbReference type="SUPFAM" id="SSF48097">
    <property type="entry name" value="Regulator of G-protein signaling, RGS"/>
    <property type="match status" value="1"/>
</dbReference>
<dbReference type="InterPro" id="IPR016137">
    <property type="entry name" value="RGS"/>
</dbReference>
<dbReference type="GeneTree" id="ENSGT00950000182856"/>
<dbReference type="Bgee" id="ENSMODG00000018355">
    <property type="expression patterns" value="Expressed in spinal cord and 21 other cell types or tissues"/>
</dbReference>
<dbReference type="Pfam" id="PF00615">
    <property type="entry name" value="RGS"/>
    <property type="match status" value="1"/>
</dbReference>
<reference evidence="5" key="2">
    <citation type="submission" date="2025-08" db="UniProtKB">
        <authorList>
            <consortium name="Ensembl"/>
        </authorList>
    </citation>
    <scope>IDENTIFICATION</scope>
</reference>
<dbReference type="SMART" id="SM00313">
    <property type="entry name" value="PXA"/>
    <property type="match status" value="1"/>
</dbReference>
<accession>A0A5F8GS41</accession>
<dbReference type="PROSITE" id="PS50132">
    <property type="entry name" value="RGS"/>
    <property type="match status" value="1"/>
</dbReference>
<dbReference type="PROSITE" id="PS51207">
    <property type="entry name" value="PXA"/>
    <property type="match status" value="1"/>
</dbReference>
<keyword evidence="2" id="KW-0812">Transmembrane</keyword>